<dbReference type="Gene3D" id="3.40.50.720">
    <property type="entry name" value="NAD(P)-binding Rossmann-like Domain"/>
    <property type="match status" value="1"/>
</dbReference>
<feature type="domain" description="NAD-dependent epimerase/dehydratase" evidence="1">
    <location>
        <begin position="5"/>
        <end position="204"/>
    </location>
</feature>
<name>A0ABY7RZD0_9FLAO</name>
<gene>
    <name evidence="2" type="ORF">MUN68_003245</name>
</gene>
<dbReference type="CDD" id="cd08946">
    <property type="entry name" value="SDR_e"/>
    <property type="match status" value="1"/>
</dbReference>
<dbReference type="InterPro" id="IPR001509">
    <property type="entry name" value="Epimerase_deHydtase"/>
</dbReference>
<dbReference type="RefSeq" id="WP_249995284.1">
    <property type="nucleotide sequence ID" value="NZ_CP116221.1"/>
</dbReference>
<proteinExistence type="predicted"/>
<dbReference type="InterPro" id="IPR050177">
    <property type="entry name" value="Lipid_A_modif_metabolic_enz"/>
</dbReference>
<evidence type="ECO:0000313" key="2">
    <source>
        <dbReference type="EMBL" id="WCO02516.1"/>
    </source>
</evidence>
<dbReference type="SUPFAM" id="SSF51735">
    <property type="entry name" value="NAD(P)-binding Rossmann-fold domains"/>
    <property type="match status" value="1"/>
</dbReference>
<sequence>MNKHLIIGSNSFLGVALSKALHKSNETVLGVFHENKNNLFEEIDHIPITKLKNLNSDFNVVYIISAFVPDSKDKDIKQRLIDVNQELVARICHQFKNAKIVYCSSVSVYGATNGILKEKSDWSPESPYAESKRFGEKIVMKHDKYAIVRISSMYGINMKLSTFLPLVIKSAIKNNQIKLYGDGKREQNYIHVNDVANYLIAASRYSVNATFLAVSPISISNLEVAKTIKKVLKDINIIFEGEDNSKSYFYDNSVTNKKLEIRNRKEFKTEVKSIIEWMKKGL</sequence>
<dbReference type="Proteomes" id="UP001202717">
    <property type="component" value="Chromosome"/>
</dbReference>
<dbReference type="PANTHER" id="PTHR43245">
    <property type="entry name" value="BIFUNCTIONAL POLYMYXIN RESISTANCE PROTEIN ARNA"/>
    <property type="match status" value="1"/>
</dbReference>
<organism evidence="2 3">
    <name type="scientific">Psychroserpens ponticola</name>
    <dbReference type="NCBI Taxonomy" id="2932268"/>
    <lineage>
        <taxon>Bacteria</taxon>
        <taxon>Pseudomonadati</taxon>
        <taxon>Bacteroidota</taxon>
        <taxon>Flavobacteriia</taxon>
        <taxon>Flavobacteriales</taxon>
        <taxon>Flavobacteriaceae</taxon>
        <taxon>Psychroserpens</taxon>
    </lineage>
</organism>
<dbReference type="Pfam" id="PF01370">
    <property type="entry name" value="Epimerase"/>
    <property type="match status" value="1"/>
</dbReference>
<accession>A0ABY7RZD0</accession>
<protein>
    <submittedName>
        <fullName evidence="2">NAD(P)-dependent oxidoreductase</fullName>
    </submittedName>
</protein>
<reference evidence="2 3" key="1">
    <citation type="submission" date="2023-01" db="EMBL/GenBank/DDBJ databases">
        <title>Psychroserpens ponticola sp. nov., isolated from seawater.</title>
        <authorList>
            <person name="Kristyanto S."/>
            <person name="Jung J."/>
            <person name="Kim J.M."/>
            <person name="Jeon C.O."/>
        </authorList>
    </citation>
    <scope>NUCLEOTIDE SEQUENCE [LARGE SCALE GENOMIC DNA]</scope>
    <source>
        <strain evidence="2 3">MSW6</strain>
    </source>
</reference>
<dbReference type="EMBL" id="CP116221">
    <property type="protein sequence ID" value="WCO02516.1"/>
    <property type="molecule type" value="Genomic_DNA"/>
</dbReference>
<evidence type="ECO:0000313" key="3">
    <source>
        <dbReference type="Proteomes" id="UP001202717"/>
    </source>
</evidence>
<evidence type="ECO:0000259" key="1">
    <source>
        <dbReference type="Pfam" id="PF01370"/>
    </source>
</evidence>
<keyword evidence="3" id="KW-1185">Reference proteome</keyword>
<dbReference type="InterPro" id="IPR036291">
    <property type="entry name" value="NAD(P)-bd_dom_sf"/>
</dbReference>